<sequence length="84" mass="9565">MLLAAQLTLCDVVGAAEQNVFRLQVRVGEMAVVQKFDGIAKLVRYVAYMLHRIRFVAIFAQKIENTKSEHLERDTCMAVVVERI</sequence>
<proteinExistence type="predicted"/>
<accession>A0A2M3ZX47</accession>
<name>A0A2M3ZX47_9DIPT</name>
<evidence type="ECO:0000313" key="1">
    <source>
        <dbReference type="EMBL" id="MBW33079.1"/>
    </source>
</evidence>
<organism evidence="1">
    <name type="scientific">Anopheles braziliensis</name>
    <dbReference type="NCBI Taxonomy" id="58242"/>
    <lineage>
        <taxon>Eukaryota</taxon>
        <taxon>Metazoa</taxon>
        <taxon>Ecdysozoa</taxon>
        <taxon>Arthropoda</taxon>
        <taxon>Hexapoda</taxon>
        <taxon>Insecta</taxon>
        <taxon>Pterygota</taxon>
        <taxon>Neoptera</taxon>
        <taxon>Endopterygota</taxon>
        <taxon>Diptera</taxon>
        <taxon>Nematocera</taxon>
        <taxon>Culicoidea</taxon>
        <taxon>Culicidae</taxon>
        <taxon>Anophelinae</taxon>
        <taxon>Anopheles</taxon>
    </lineage>
</organism>
<dbReference type="EMBL" id="GGFM01012328">
    <property type="protein sequence ID" value="MBW33079.1"/>
    <property type="molecule type" value="Transcribed_RNA"/>
</dbReference>
<reference evidence="1" key="1">
    <citation type="submission" date="2018-01" db="EMBL/GenBank/DDBJ databases">
        <title>An insight into the sialome of Amazonian anophelines.</title>
        <authorList>
            <person name="Ribeiro J.M."/>
            <person name="Scarpassa V."/>
            <person name="Calvo E."/>
        </authorList>
    </citation>
    <scope>NUCLEOTIDE SEQUENCE</scope>
    <source>
        <tissue evidence="1">Salivary glands</tissue>
    </source>
</reference>
<dbReference type="AlphaFoldDB" id="A0A2M3ZX47"/>
<protein>
    <submittedName>
        <fullName evidence="1">Putative secreted peptide</fullName>
    </submittedName>
</protein>